<evidence type="ECO:0000313" key="1">
    <source>
        <dbReference type="EMBL" id="ORE13203.1"/>
    </source>
</evidence>
<gene>
    <name evidence="1" type="ORF">BCV71DRAFT_279023</name>
</gene>
<protein>
    <submittedName>
        <fullName evidence="1">Uncharacterized protein</fullName>
    </submittedName>
</protein>
<evidence type="ECO:0000313" key="2">
    <source>
        <dbReference type="Proteomes" id="UP000242381"/>
    </source>
</evidence>
<sequence>MTRNDRSCVLHWRFGWLPGGKRKPCLYHANVGFTHLQLSSTIEDSLSFILNQLPSKKARSLHSSSAWFVH</sequence>
<dbReference type="OMA" id="PCLYHAN"/>
<dbReference type="AlphaFoldDB" id="A0A1X0RMA9"/>
<dbReference type="EMBL" id="KV921558">
    <property type="protein sequence ID" value="ORE13203.1"/>
    <property type="molecule type" value="Genomic_DNA"/>
</dbReference>
<reference evidence="1 2" key="1">
    <citation type="journal article" date="2016" name="Proc. Natl. Acad. Sci. U.S.A.">
        <title>Lipid metabolic changes in an early divergent fungus govern the establishment of a mutualistic symbiosis with endobacteria.</title>
        <authorList>
            <person name="Lastovetsky O.A."/>
            <person name="Gaspar M.L."/>
            <person name="Mondo S.J."/>
            <person name="LaButti K.M."/>
            <person name="Sandor L."/>
            <person name="Grigoriev I.V."/>
            <person name="Henry S.A."/>
            <person name="Pawlowska T.E."/>
        </authorList>
    </citation>
    <scope>NUCLEOTIDE SEQUENCE [LARGE SCALE GENOMIC DNA]</scope>
    <source>
        <strain evidence="1 2">ATCC 11559</strain>
    </source>
</reference>
<organism evidence="1 2">
    <name type="scientific">Rhizopus microsporus</name>
    <dbReference type="NCBI Taxonomy" id="58291"/>
    <lineage>
        <taxon>Eukaryota</taxon>
        <taxon>Fungi</taxon>
        <taxon>Fungi incertae sedis</taxon>
        <taxon>Mucoromycota</taxon>
        <taxon>Mucoromycotina</taxon>
        <taxon>Mucoromycetes</taxon>
        <taxon>Mucorales</taxon>
        <taxon>Mucorineae</taxon>
        <taxon>Rhizopodaceae</taxon>
        <taxon>Rhizopus</taxon>
    </lineage>
</organism>
<proteinExistence type="predicted"/>
<accession>A0A1X0RMA9</accession>
<dbReference type="Proteomes" id="UP000242381">
    <property type="component" value="Unassembled WGS sequence"/>
</dbReference>
<name>A0A1X0RMA9_RHIZD</name>